<feature type="domain" description="Radical SAM core" evidence="15">
    <location>
        <begin position="15"/>
        <end position="260"/>
    </location>
</feature>
<dbReference type="InterPro" id="IPR007197">
    <property type="entry name" value="rSAM"/>
</dbReference>
<evidence type="ECO:0000256" key="4">
    <source>
        <dbReference type="ARBA" id="ARBA00006804"/>
    </source>
</evidence>
<dbReference type="PROSITE" id="PS51918">
    <property type="entry name" value="RADICAL_SAM"/>
    <property type="match status" value="1"/>
</dbReference>
<evidence type="ECO:0000256" key="8">
    <source>
        <dbReference type="ARBA" id="ARBA00022723"/>
    </source>
</evidence>
<dbReference type="STRING" id="1499966.U14_03690"/>
<dbReference type="SFLD" id="SFLDS00029">
    <property type="entry name" value="Radical_SAM"/>
    <property type="match status" value="1"/>
</dbReference>
<dbReference type="InterPro" id="IPR000385">
    <property type="entry name" value="MoaA_NifB_PqqE_Fe-S-bd_CS"/>
</dbReference>
<dbReference type="GO" id="GO:0032324">
    <property type="term" value="P:molybdopterin cofactor biosynthetic process"/>
    <property type="evidence" value="ECO:0007669"/>
    <property type="project" value="UniProtKB-ARBA"/>
</dbReference>
<protein>
    <recommendedName>
        <fullName evidence="5">FeMo cofactor biosynthesis protein NifB</fullName>
    </recommendedName>
    <alternativeName>
        <fullName evidence="14">Nitrogenase cofactor maturase NifB</fullName>
    </alternativeName>
    <alternativeName>
        <fullName evidence="13">Radical SAM assemblase NifB</fullName>
    </alternativeName>
</protein>
<evidence type="ECO:0000256" key="7">
    <source>
        <dbReference type="ARBA" id="ARBA00022691"/>
    </source>
</evidence>
<evidence type="ECO:0000256" key="3">
    <source>
        <dbReference type="ARBA" id="ARBA00005155"/>
    </source>
</evidence>
<dbReference type="SFLD" id="SFLDG01068">
    <property type="entry name" value="FeMo_cofactor_biosynthesis_pro"/>
    <property type="match status" value="1"/>
</dbReference>
<dbReference type="UniPathway" id="UPA00782"/>
<evidence type="ECO:0000256" key="13">
    <source>
        <dbReference type="ARBA" id="ARBA00030926"/>
    </source>
</evidence>
<dbReference type="PANTHER" id="PTHR43787">
    <property type="entry name" value="FEMO COFACTOR BIOSYNTHESIS PROTEIN NIFB-RELATED"/>
    <property type="match status" value="1"/>
</dbReference>
<evidence type="ECO:0000313" key="16">
    <source>
        <dbReference type="EMBL" id="GAK52439.1"/>
    </source>
</evidence>
<dbReference type="GO" id="GO:0046872">
    <property type="term" value="F:metal ion binding"/>
    <property type="evidence" value="ECO:0007669"/>
    <property type="project" value="UniProtKB-KW"/>
</dbReference>
<evidence type="ECO:0000256" key="6">
    <source>
        <dbReference type="ARBA" id="ARBA00022485"/>
    </source>
</evidence>
<keyword evidence="11" id="KW-0535">Nitrogen fixation</keyword>
<keyword evidence="6" id="KW-0004">4Fe-4S</keyword>
<dbReference type="GO" id="GO:0051539">
    <property type="term" value="F:4 iron, 4 sulfur cluster binding"/>
    <property type="evidence" value="ECO:0007669"/>
    <property type="project" value="UniProtKB-KW"/>
</dbReference>
<dbReference type="PANTHER" id="PTHR43787:SF13">
    <property type="entry name" value="FEMO COFACTOR BIOSYNTHESIS PROTEIN NIFB"/>
    <property type="match status" value="1"/>
</dbReference>
<name>A0A081BPX3_9BACT</name>
<dbReference type="SFLD" id="SFLDG01067">
    <property type="entry name" value="SPASM/twitch_domain_containing"/>
    <property type="match status" value="1"/>
</dbReference>
<dbReference type="SUPFAM" id="SSF53146">
    <property type="entry name" value="Nitrogenase accessory factor-like"/>
    <property type="match status" value="1"/>
</dbReference>
<comment type="function">
    <text evidence="2">Involved in the biosynthesis of the iron-molybdenum cofactor (FeMo-co or M-cluster) found in the dinitrogenase enzyme of the nitrogenase complex in nitrogen-fixing microorganisms. NifB catalyzes the crucial step of radical SAM-dependent carbide insertion that occurs concomitant with the insertion of a 9th sulfur and the rearrangement/coupling of two [4Fe-4S] clusters into a [8Fe-9S-C] cluster, the precursor to the M-cluster.</text>
</comment>
<dbReference type="CDD" id="cd01335">
    <property type="entry name" value="Radical_SAM"/>
    <property type="match status" value="1"/>
</dbReference>
<evidence type="ECO:0000256" key="5">
    <source>
        <dbReference type="ARBA" id="ARBA00021702"/>
    </source>
</evidence>
<dbReference type="AlphaFoldDB" id="A0A081BPX3"/>
<comment type="pathway">
    <text evidence="3">Cofactor biosynthesis; Fe-Mo cofactor biosynthesis.</text>
</comment>
<reference evidence="16 17" key="1">
    <citation type="journal article" date="2015" name="PeerJ">
        <title>First genomic representation of candidate bacterial phylum KSB3 points to enhanced environmental sensing as a trigger of wastewater bulking.</title>
        <authorList>
            <person name="Sekiguchi Y."/>
            <person name="Ohashi A."/>
            <person name="Parks D.H."/>
            <person name="Yamauchi T."/>
            <person name="Tyson G.W."/>
            <person name="Hugenholtz P."/>
        </authorList>
    </citation>
    <scope>NUCLEOTIDE SEQUENCE [LARGE SCALE GENOMIC DNA]</scope>
</reference>
<keyword evidence="8" id="KW-0479">Metal-binding</keyword>
<organism evidence="16 17">
    <name type="scientific">Candidatus Moduliflexus flocculans</name>
    <dbReference type="NCBI Taxonomy" id="1499966"/>
    <lineage>
        <taxon>Bacteria</taxon>
        <taxon>Candidatus Moduliflexota</taxon>
        <taxon>Candidatus Moduliflexia</taxon>
        <taxon>Candidatus Moduliflexales</taxon>
        <taxon>Candidatus Moduliflexaceae</taxon>
    </lineage>
</organism>
<comment type="similarity">
    <text evidence="4">Belongs to the radical SAM superfamily. NifB family.</text>
</comment>
<dbReference type="InterPro" id="IPR003731">
    <property type="entry name" value="Di-Nase_FeMo-co_biosynth"/>
</dbReference>
<dbReference type="GO" id="GO:0016829">
    <property type="term" value="F:lyase activity"/>
    <property type="evidence" value="ECO:0007669"/>
    <property type="project" value="UniProtKB-KW"/>
</dbReference>
<sequence>MELFEKHPCFNDTARHRYARIHLPVAPRCNVQCKFCNRKYDCVNESRPGVTSGVLSPHQALAYLDEVMQRQPNIAVVGIAGPGDPFANSDETMETLRLVNERYPDMLLCVATNGLNIGKHIEELARLNISHVTLTINAIDPKIGAQIYAWVRYGKRVYPGEEGATILLMHQLEALQRLKEKGMTVKVNSIILPGINETHIAQIAEKVASLRADIFNCIPYYKNAGSAFEHLDEPSKDAVHAIRAEAAQFLPQMAHCTRCRADAVGLLGEGTSSEFMKLLQQYEAMPKELAIPVAAKQSDRPYIAVASMEGMLVNQHLGEAEQLLIYSEDGLIEKRKTPESGGGMLRWQALAAMLDDCRALLVSGIGKNPQDTLKSAGVNVMVVEGMIDDAVSSLFKGEHINHLAKRQRTVCGEACSGTGGGCG</sequence>
<keyword evidence="10" id="KW-0411">Iron-sulfur</keyword>
<keyword evidence="12" id="KW-0456">Lyase</keyword>
<gene>
    <name evidence="16" type="ORF">U14_03690</name>
</gene>
<dbReference type="HOGENOM" id="CLU_027639_0_0_0"/>
<comment type="cofactor">
    <cofactor evidence="1">
        <name>[4Fe-4S] cluster</name>
        <dbReference type="ChEBI" id="CHEBI:49883"/>
    </cofactor>
</comment>
<evidence type="ECO:0000256" key="12">
    <source>
        <dbReference type="ARBA" id="ARBA00023239"/>
    </source>
</evidence>
<keyword evidence="17" id="KW-1185">Reference proteome</keyword>
<dbReference type="SUPFAM" id="SSF102114">
    <property type="entry name" value="Radical SAM enzymes"/>
    <property type="match status" value="1"/>
</dbReference>
<evidence type="ECO:0000256" key="10">
    <source>
        <dbReference type="ARBA" id="ARBA00023014"/>
    </source>
</evidence>
<dbReference type="Proteomes" id="UP000030700">
    <property type="component" value="Unassembled WGS sequence"/>
</dbReference>
<dbReference type="InterPro" id="IPR058240">
    <property type="entry name" value="rSAM_sf"/>
</dbReference>
<dbReference type="EMBL" id="DF820458">
    <property type="protein sequence ID" value="GAK52439.1"/>
    <property type="molecule type" value="Genomic_DNA"/>
</dbReference>
<evidence type="ECO:0000259" key="15">
    <source>
        <dbReference type="PROSITE" id="PS51918"/>
    </source>
</evidence>
<keyword evidence="9" id="KW-0408">Iron</keyword>
<evidence type="ECO:0000256" key="1">
    <source>
        <dbReference type="ARBA" id="ARBA00001966"/>
    </source>
</evidence>
<evidence type="ECO:0000256" key="9">
    <source>
        <dbReference type="ARBA" id="ARBA00023004"/>
    </source>
</evidence>
<dbReference type="Pfam" id="PF02579">
    <property type="entry name" value="Nitro_FeMo-Co"/>
    <property type="match status" value="1"/>
</dbReference>
<dbReference type="SMART" id="SM00729">
    <property type="entry name" value="Elp3"/>
    <property type="match status" value="1"/>
</dbReference>
<dbReference type="InterPro" id="IPR006638">
    <property type="entry name" value="Elp3/MiaA/NifB-like_rSAM"/>
</dbReference>
<keyword evidence="7" id="KW-0949">S-adenosyl-L-methionine</keyword>
<evidence type="ECO:0000256" key="11">
    <source>
        <dbReference type="ARBA" id="ARBA00023231"/>
    </source>
</evidence>
<accession>A0A081BPX3</accession>
<evidence type="ECO:0000313" key="17">
    <source>
        <dbReference type="Proteomes" id="UP000030700"/>
    </source>
</evidence>
<dbReference type="InterPro" id="IPR013785">
    <property type="entry name" value="Aldolase_TIM"/>
</dbReference>
<dbReference type="InterPro" id="IPR036105">
    <property type="entry name" value="DiNase_FeMo-co_biosyn_sf"/>
</dbReference>
<dbReference type="Pfam" id="PF04055">
    <property type="entry name" value="Radical_SAM"/>
    <property type="match status" value="1"/>
</dbReference>
<proteinExistence type="inferred from homology"/>
<evidence type="ECO:0000256" key="2">
    <source>
        <dbReference type="ARBA" id="ARBA00003522"/>
    </source>
</evidence>
<dbReference type="SFLD" id="SFLDF00281">
    <property type="entry name" value="FeMo_cofactor_biosynthesis_pro"/>
    <property type="match status" value="1"/>
</dbReference>
<evidence type="ECO:0000256" key="14">
    <source>
        <dbReference type="ARBA" id="ARBA00032102"/>
    </source>
</evidence>
<dbReference type="Gene3D" id="3.20.20.70">
    <property type="entry name" value="Aldolase class I"/>
    <property type="match status" value="1"/>
</dbReference>
<dbReference type="PROSITE" id="PS01305">
    <property type="entry name" value="MOAA_NIFB_PQQE"/>
    <property type="match status" value="1"/>
</dbReference>
<dbReference type="Gene3D" id="3.30.420.130">
    <property type="entry name" value="Dinitrogenase iron-molybdenum cofactor biosynthesis domain"/>
    <property type="match status" value="1"/>
</dbReference>